<keyword evidence="2" id="KW-1185">Reference proteome</keyword>
<protein>
    <recommendedName>
        <fullName evidence="3">Spore coat protein</fullName>
    </recommendedName>
</protein>
<evidence type="ECO:0008006" key="3">
    <source>
        <dbReference type="Google" id="ProtNLM"/>
    </source>
</evidence>
<name>A0A841Q1S1_9BACI</name>
<dbReference type="Proteomes" id="UP000581688">
    <property type="component" value="Unassembled WGS sequence"/>
</dbReference>
<dbReference type="EMBL" id="JACHGH010000001">
    <property type="protein sequence ID" value="MBB6451845.1"/>
    <property type="molecule type" value="Genomic_DNA"/>
</dbReference>
<accession>A0A841Q1S1</accession>
<dbReference type="InterPro" id="IPR012347">
    <property type="entry name" value="Ferritin-like"/>
</dbReference>
<evidence type="ECO:0000313" key="2">
    <source>
        <dbReference type="Proteomes" id="UP000581688"/>
    </source>
</evidence>
<proteinExistence type="predicted"/>
<evidence type="ECO:0000313" key="1">
    <source>
        <dbReference type="EMBL" id="MBB6451845.1"/>
    </source>
</evidence>
<organism evidence="1 2">
    <name type="scientific">Salirhabdus euzebyi</name>
    <dbReference type="NCBI Taxonomy" id="394506"/>
    <lineage>
        <taxon>Bacteria</taxon>
        <taxon>Bacillati</taxon>
        <taxon>Bacillota</taxon>
        <taxon>Bacilli</taxon>
        <taxon>Bacillales</taxon>
        <taxon>Bacillaceae</taxon>
        <taxon>Salirhabdus</taxon>
    </lineage>
</organism>
<reference evidence="1 2" key="1">
    <citation type="submission" date="2020-08" db="EMBL/GenBank/DDBJ databases">
        <title>Genomic Encyclopedia of Type Strains, Phase IV (KMG-IV): sequencing the most valuable type-strain genomes for metagenomic binning, comparative biology and taxonomic classification.</title>
        <authorList>
            <person name="Goeker M."/>
        </authorList>
    </citation>
    <scope>NUCLEOTIDE SEQUENCE [LARGE SCALE GENOMIC DNA]</scope>
    <source>
        <strain evidence="1 2">DSM 19612</strain>
    </source>
</reference>
<dbReference type="AlphaFoldDB" id="A0A841Q1S1"/>
<sequence length="187" mass="20827">MIKTVDVGLMANHLSAHKPVIKRLELYKSMTQNQQILTILDKQITIMKNHVQAMNQLLDPNQSQVTLPPVPASTFVQASNQGSVPNSNMSDKDIAMDAHFTATSMAKENFNSSENMKTPQVKKSHQEMALQQSSIAGMYEQLMKEMGLSKQPNATIEEQTSVITPLEAMPNNLMQNGNQQMNQNPMN</sequence>
<comment type="caution">
    <text evidence="1">The sequence shown here is derived from an EMBL/GenBank/DDBJ whole genome shotgun (WGS) entry which is preliminary data.</text>
</comment>
<dbReference type="Gene3D" id="1.20.1260.10">
    <property type="match status" value="1"/>
</dbReference>
<gene>
    <name evidence="1" type="ORF">HNQ94_000266</name>
</gene>
<dbReference type="RefSeq" id="WP_174496441.1">
    <property type="nucleotide sequence ID" value="NZ_CADDWK010000007.1"/>
</dbReference>